<comment type="caution">
    <text evidence="2">The sequence shown here is derived from an EMBL/GenBank/DDBJ whole genome shotgun (WGS) entry which is preliminary data.</text>
</comment>
<evidence type="ECO:0000313" key="2">
    <source>
        <dbReference type="EMBL" id="KAL2067126.1"/>
    </source>
</evidence>
<reference evidence="2 3" key="1">
    <citation type="journal article" date="2024" name="Commun. Biol.">
        <title>Comparative genomic analysis of thermophilic fungi reveals convergent evolutionary adaptations and gene losses.</title>
        <authorList>
            <person name="Steindorff A.S."/>
            <person name="Aguilar-Pontes M.V."/>
            <person name="Robinson A.J."/>
            <person name="Andreopoulos B."/>
            <person name="LaButti K."/>
            <person name="Kuo A."/>
            <person name="Mondo S."/>
            <person name="Riley R."/>
            <person name="Otillar R."/>
            <person name="Haridas S."/>
            <person name="Lipzen A."/>
            <person name="Grimwood J."/>
            <person name="Schmutz J."/>
            <person name="Clum A."/>
            <person name="Reid I.D."/>
            <person name="Moisan M.C."/>
            <person name="Butler G."/>
            <person name="Nguyen T.T.M."/>
            <person name="Dewar K."/>
            <person name="Conant G."/>
            <person name="Drula E."/>
            <person name="Henrissat B."/>
            <person name="Hansel C."/>
            <person name="Singer S."/>
            <person name="Hutchinson M.I."/>
            <person name="de Vries R.P."/>
            <person name="Natvig D.O."/>
            <person name="Powell A.J."/>
            <person name="Tsang A."/>
            <person name="Grigoriev I.V."/>
        </authorList>
    </citation>
    <scope>NUCLEOTIDE SEQUENCE [LARGE SCALE GENOMIC DNA]</scope>
    <source>
        <strain evidence="2 3">CBS 494.80</strain>
    </source>
</reference>
<gene>
    <name evidence="2" type="ORF">VTL71DRAFT_1550</name>
</gene>
<feature type="compositionally biased region" description="Polar residues" evidence="1">
    <location>
        <begin position="30"/>
        <end position="51"/>
    </location>
</feature>
<proteinExistence type="predicted"/>
<organism evidence="2 3">
    <name type="scientific">Oculimacula yallundae</name>
    <dbReference type="NCBI Taxonomy" id="86028"/>
    <lineage>
        <taxon>Eukaryota</taxon>
        <taxon>Fungi</taxon>
        <taxon>Dikarya</taxon>
        <taxon>Ascomycota</taxon>
        <taxon>Pezizomycotina</taxon>
        <taxon>Leotiomycetes</taxon>
        <taxon>Helotiales</taxon>
        <taxon>Ploettnerulaceae</taxon>
        <taxon>Oculimacula</taxon>
    </lineage>
</organism>
<protein>
    <submittedName>
        <fullName evidence="2">Uncharacterized protein</fullName>
    </submittedName>
</protein>
<feature type="compositionally biased region" description="Polar residues" evidence="1">
    <location>
        <begin position="1"/>
        <end position="20"/>
    </location>
</feature>
<accession>A0ABR4CCY0</accession>
<feature type="region of interest" description="Disordered" evidence="1">
    <location>
        <begin position="1"/>
        <end position="85"/>
    </location>
</feature>
<feature type="compositionally biased region" description="Gly residues" evidence="1">
    <location>
        <begin position="56"/>
        <end position="65"/>
    </location>
</feature>
<evidence type="ECO:0000256" key="1">
    <source>
        <dbReference type="SAM" id="MobiDB-lite"/>
    </source>
</evidence>
<dbReference type="Proteomes" id="UP001595075">
    <property type="component" value="Unassembled WGS sequence"/>
</dbReference>
<dbReference type="EMBL" id="JAZHXI010000010">
    <property type="protein sequence ID" value="KAL2067126.1"/>
    <property type="molecule type" value="Genomic_DNA"/>
</dbReference>
<name>A0ABR4CCY0_9HELO</name>
<evidence type="ECO:0000313" key="3">
    <source>
        <dbReference type="Proteomes" id="UP001595075"/>
    </source>
</evidence>
<sequence>MSTSESNPTSTKPTDSQAQDVNMEAPDSPPETTHANTSSQASAPSSTLANTSGRVNGDGGSGGGSSSTKINFGAPGSSWQTKKFSEEYEKAEANMLDRSWENKYGDPLYKIQQQQQQQQQ</sequence>
<keyword evidence="3" id="KW-1185">Reference proteome</keyword>